<dbReference type="EMBL" id="JABBWK010000006">
    <property type="protein sequence ID" value="KAG1905758.1"/>
    <property type="molecule type" value="Genomic_DNA"/>
</dbReference>
<comment type="caution">
    <text evidence="2">The sequence shown here is derived from an EMBL/GenBank/DDBJ whole genome shotgun (WGS) entry which is preliminary data.</text>
</comment>
<protein>
    <recommendedName>
        <fullName evidence="1">CxC6 like cysteine cluster associated with KDZ domain-containing protein</fullName>
    </recommendedName>
</protein>
<dbReference type="Pfam" id="PF18721">
    <property type="entry name" value="CxC6"/>
    <property type="match status" value="1"/>
</dbReference>
<evidence type="ECO:0000313" key="2">
    <source>
        <dbReference type="EMBL" id="KAG1905758.1"/>
    </source>
</evidence>
<dbReference type="GeneID" id="64668769"/>
<dbReference type="AlphaFoldDB" id="A0AAD4HQZ2"/>
<gene>
    <name evidence="2" type="ORF">F5891DRAFT_943283</name>
</gene>
<reference evidence="2" key="1">
    <citation type="journal article" date="2020" name="New Phytol.">
        <title>Comparative genomics reveals dynamic genome evolution in host specialist ectomycorrhizal fungi.</title>
        <authorList>
            <person name="Lofgren L.A."/>
            <person name="Nguyen N.H."/>
            <person name="Vilgalys R."/>
            <person name="Ruytinx J."/>
            <person name="Liao H.L."/>
            <person name="Branco S."/>
            <person name="Kuo A."/>
            <person name="LaButti K."/>
            <person name="Lipzen A."/>
            <person name="Andreopoulos W."/>
            <person name="Pangilinan J."/>
            <person name="Riley R."/>
            <person name="Hundley H."/>
            <person name="Na H."/>
            <person name="Barry K."/>
            <person name="Grigoriev I.V."/>
            <person name="Stajich J.E."/>
            <person name="Kennedy P.G."/>
        </authorList>
    </citation>
    <scope>NUCLEOTIDE SEQUENCE</scope>
    <source>
        <strain evidence="2">FC203</strain>
    </source>
</reference>
<evidence type="ECO:0000259" key="1">
    <source>
        <dbReference type="Pfam" id="PF18721"/>
    </source>
</evidence>
<dbReference type="RefSeq" id="XP_041231333.1">
    <property type="nucleotide sequence ID" value="XM_041374471.1"/>
</dbReference>
<proteinExistence type="predicted"/>
<feature type="domain" description="CxC6 like cysteine cluster associated with KDZ" evidence="1">
    <location>
        <begin position="80"/>
        <end position="139"/>
    </location>
</feature>
<evidence type="ECO:0000313" key="3">
    <source>
        <dbReference type="Proteomes" id="UP001195769"/>
    </source>
</evidence>
<name>A0AAD4HQZ2_9AGAM</name>
<organism evidence="2 3">
    <name type="scientific">Suillus fuscotomentosus</name>
    <dbReference type="NCBI Taxonomy" id="1912939"/>
    <lineage>
        <taxon>Eukaryota</taxon>
        <taxon>Fungi</taxon>
        <taxon>Dikarya</taxon>
        <taxon>Basidiomycota</taxon>
        <taxon>Agaricomycotina</taxon>
        <taxon>Agaricomycetes</taxon>
        <taxon>Agaricomycetidae</taxon>
        <taxon>Boletales</taxon>
        <taxon>Suillineae</taxon>
        <taxon>Suillaceae</taxon>
        <taxon>Suillus</taxon>
    </lineage>
</organism>
<dbReference type="InterPro" id="IPR040898">
    <property type="entry name" value="CxC6"/>
</dbReference>
<sequence length="349" mass="39687">MDHVWNAFIICSLLEDCHQCQCILEVNQCLNQSECFVEAMLDQNRRMRSYNQPLACRHFCSKCTRVISGEENISKLVSVIVVSQPCCSILNCWVHLHSPCDRFCHVHSTNLNHCAIKGCTRPVLSGRLTCDILAHQESEALHTLRGKSCFRLHERLELSCTIHGCLANVQIGAKEDEGDEANATQAIGEEVYDVEKKPGKKKRLHAHFTRNYTHCKELIVAPCGIIHARETMHNAEGVGSVAVKTHPTHVFFNNNCQLTLHVKDDPFFQDIGLSVDVFHFECKHSKSDMFCQENCNPATFPELKTDDGEWYFNSSACEQTNSWFSNFNPITRGMKPAKFDFFLDEMILC</sequence>
<dbReference type="Proteomes" id="UP001195769">
    <property type="component" value="Unassembled WGS sequence"/>
</dbReference>
<keyword evidence="3" id="KW-1185">Reference proteome</keyword>
<accession>A0AAD4HQZ2</accession>